<evidence type="ECO:0000256" key="8">
    <source>
        <dbReference type="ARBA" id="ARBA00023125"/>
    </source>
</evidence>
<proteinExistence type="inferred from homology"/>
<keyword evidence="6 9" id="KW-0547">Nucleotide-binding</keyword>
<keyword evidence="7 9" id="KW-0067">ATP-binding</keyword>
<name>A0A368XID2_MARNT</name>
<comment type="function">
    <text evidence="9">The RecF protein is involved in DNA metabolism; it is required for DNA replication and normal SOS inducibility. RecF binds preferentially to single-stranded, linear DNA. It also seems to bind ATP.</text>
</comment>
<evidence type="ECO:0000256" key="1">
    <source>
        <dbReference type="ARBA" id="ARBA00004496"/>
    </source>
</evidence>
<dbReference type="SUPFAM" id="SSF52540">
    <property type="entry name" value="P-loop containing nucleoside triphosphate hydrolases"/>
    <property type="match status" value="1"/>
</dbReference>
<evidence type="ECO:0000313" key="11">
    <source>
        <dbReference type="EMBL" id="RCW67703.1"/>
    </source>
</evidence>
<dbReference type="Pfam" id="PF02463">
    <property type="entry name" value="SMC_N"/>
    <property type="match status" value="1"/>
</dbReference>
<dbReference type="PROSITE" id="PS00617">
    <property type="entry name" value="RECF_1"/>
    <property type="match status" value="1"/>
</dbReference>
<dbReference type="GO" id="GO:0005737">
    <property type="term" value="C:cytoplasm"/>
    <property type="evidence" value="ECO:0007669"/>
    <property type="project" value="UniProtKB-SubCell"/>
</dbReference>
<evidence type="ECO:0000256" key="3">
    <source>
        <dbReference type="ARBA" id="ARBA00020170"/>
    </source>
</evidence>
<dbReference type="PANTHER" id="PTHR32182:SF0">
    <property type="entry name" value="DNA REPLICATION AND REPAIR PROTEIN RECF"/>
    <property type="match status" value="1"/>
</dbReference>
<dbReference type="GO" id="GO:0005524">
    <property type="term" value="F:ATP binding"/>
    <property type="evidence" value="ECO:0007669"/>
    <property type="project" value="UniProtKB-UniRule"/>
</dbReference>
<evidence type="ECO:0000256" key="5">
    <source>
        <dbReference type="ARBA" id="ARBA00022705"/>
    </source>
</evidence>
<evidence type="ECO:0000256" key="7">
    <source>
        <dbReference type="ARBA" id="ARBA00022840"/>
    </source>
</evidence>
<keyword evidence="9" id="KW-0742">SOS response</keyword>
<dbReference type="InterPro" id="IPR001238">
    <property type="entry name" value="DNA-binding_RecF"/>
</dbReference>
<dbReference type="GO" id="GO:0003697">
    <property type="term" value="F:single-stranded DNA binding"/>
    <property type="evidence" value="ECO:0007669"/>
    <property type="project" value="UniProtKB-UniRule"/>
</dbReference>
<dbReference type="Gene3D" id="1.20.1050.90">
    <property type="entry name" value="RecF/RecN/SMC, N-terminal domain"/>
    <property type="match status" value="1"/>
</dbReference>
<dbReference type="GO" id="GO:0009432">
    <property type="term" value="P:SOS response"/>
    <property type="evidence" value="ECO:0007669"/>
    <property type="project" value="UniProtKB-UniRule"/>
</dbReference>
<dbReference type="NCBIfam" id="TIGR00611">
    <property type="entry name" value="recf"/>
    <property type="match status" value="1"/>
</dbReference>
<dbReference type="InterPro" id="IPR018078">
    <property type="entry name" value="DNA-binding_RecF_CS"/>
</dbReference>
<keyword evidence="4 9" id="KW-0963">Cytoplasm</keyword>
<evidence type="ECO:0000256" key="6">
    <source>
        <dbReference type="ARBA" id="ARBA00022741"/>
    </source>
</evidence>
<dbReference type="Gene3D" id="3.40.50.300">
    <property type="entry name" value="P-loop containing nucleotide triphosphate hydrolases"/>
    <property type="match status" value="1"/>
</dbReference>
<evidence type="ECO:0000256" key="9">
    <source>
        <dbReference type="HAMAP-Rule" id="MF_00365"/>
    </source>
</evidence>
<dbReference type="InterPro" id="IPR027417">
    <property type="entry name" value="P-loop_NTPase"/>
</dbReference>
<dbReference type="GO" id="GO:0006260">
    <property type="term" value="P:DNA replication"/>
    <property type="evidence" value="ECO:0007669"/>
    <property type="project" value="UniProtKB-UniRule"/>
</dbReference>
<sequence length="373" mass="42163">MALVKLQTQHFRNLLSAPVEFSPSFNLLYGANGSGKTSVLEAIGYLGLGRSFRVSRHQAVVAHGQSKLTVFGALDSGLLAQASSEKVEHRIGISRDVSLKETQLRVDGEAVRSLSFLAMHLPVSVIDPGVFDIVAGGPGKRRQFLDWLVFHVEPSFSSLWQQVQRVTSQRNQMLRNGRLDESLMRVWDSQYGALAESLSDIRETVFQRFKIAFESVLAELDAPWVEGLKMDFYPGWDRSTALTDVLVNHREQERRMGHTLYGPNRADIRLKFGGRPVAETFSRGQQKTLVILMKIAQGKVLSDLGKQVTFLLDDINAELDVRHRVMLARNLQELRCQVFITSIEHPEPDTLWHDGDTPEYRMFHVEHGQLTEE</sequence>
<feature type="domain" description="RecF/RecN/SMC N-terminal" evidence="10">
    <location>
        <begin position="3"/>
        <end position="345"/>
    </location>
</feature>
<evidence type="ECO:0000256" key="2">
    <source>
        <dbReference type="ARBA" id="ARBA00008016"/>
    </source>
</evidence>
<dbReference type="PANTHER" id="PTHR32182">
    <property type="entry name" value="DNA REPLICATION AND REPAIR PROTEIN RECF"/>
    <property type="match status" value="1"/>
</dbReference>
<comment type="caution">
    <text evidence="11">The sequence shown here is derived from an EMBL/GenBank/DDBJ whole genome shotgun (WGS) entry which is preliminary data.</text>
</comment>
<evidence type="ECO:0000313" key="12">
    <source>
        <dbReference type="Proteomes" id="UP000253647"/>
    </source>
</evidence>
<protein>
    <recommendedName>
        <fullName evidence="3 9">DNA replication and repair protein RecF</fullName>
    </recommendedName>
</protein>
<dbReference type="InterPro" id="IPR042174">
    <property type="entry name" value="RecF_2"/>
</dbReference>
<feature type="binding site" evidence="9">
    <location>
        <begin position="30"/>
        <end position="37"/>
    </location>
    <ligand>
        <name>ATP</name>
        <dbReference type="ChEBI" id="CHEBI:30616"/>
    </ligand>
</feature>
<keyword evidence="5 9" id="KW-0235">DNA replication</keyword>
<keyword evidence="8 9" id="KW-0238">DNA-binding</keyword>
<evidence type="ECO:0000259" key="10">
    <source>
        <dbReference type="Pfam" id="PF02463"/>
    </source>
</evidence>
<keyword evidence="9" id="KW-0234">DNA repair</keyword>
<organism evidence="11 12">
    <name type="scientific">Marinobacter nauticus</name>
    <name type="common">Marinobacter hydrocarbonoclasticus</name>
    <name type="synonym">Marinobacter aquaeolei</name>
    <dbReference type="NCBI Taxonomy" id="2743"/>
    <lineage>
        <taxon>Bacteria</taxon>
        <taxon>Pseudomonadati</taxon>
        <taxon>Pseudomonadota</taxon>
        <taxon>Gammaproteobacteria</taxon>
        <taxon>Pseudomonadales</taxon>
        <taxon>Marinobacteraceae</taxon>
        <taxon>Marinobacter</taxon>
    </lineage>
</organism>
<dbReference type="EMBL" id="QPJI01000008">
    <property type="protein sequence ID" value="RCW67703.1"/>
    <property type="molecule type" value="Genomic_DNA"/>
</dbReference>
<dbReference type="GO" id="GO:0000731">
    <property type="term" value="P:DNA synthesis involved in DNA repair"/>
    <property type="evidence" value="ECO:0007669"/>
    <property type="project" value="TreeGrafter"/>
</dbReference>
<gene>
    <name evidence="9" type="primary">recF</name>
    <name evidence="11" type="ORF">DET61_10859</name>
</gene>
<dbReference type="GO" id="GO:0006302">
    <property type="term" value="P:double-strand break repair"/>
    <property type="evidence" value="ECO:0007669"/>
    <property type="project" value="TreeGrafter"/>
</dbReference>
<reference evidence="11 12" key="1">
    <citation type="submission" date="2018-07" db="EMBL/GenBank/DDBJ databases">
        <title>Freshwater and sediment microbial communities from various areas in North America, analyzing microbe dynamics in response to fracking.</title>
        <authorList>
            <person name="Lamendella R."/>
        </authorList>
    </citation>
    <scope>NUCLEOTIDE SEQUENCE [LARGE SCALE GENOMIC DNA]</scope>
    <source>
        <strain evidence="11 12">105B</strain>
    </source>
</reference>
<dbReference type="InterPro" id="IPR003395">
    <property type="entry name" value="RecF/RecN/SMC_N"/>
</dbReference>
<dbReference type="HAMAP" id="MF_00365">
    <property type="entry name" value="RecF"/>
    <property type="match status" value="1"/>
</dbReference>
<comment type="similarity">
    <text evidence="2 9">Belongs to the RecF family.</text>
</comment>
<accession>A0A368XID2</accession>
<comment type="subcellular location">
    <subcellularLocation>
        <location evidence="1 9">Cytoplasm</location>
    </subcellularLocation>
</comment>
<evidence type="ECO:0000256" key="4">
    <source>
        <dbReference type="ARBA" id="ARBA00022490"/>
    </source>
</evidence>
<dbReference type="RefSeq" id="WP_114434620.1">
    <property type="nucleotide sequence ID" value="NZ_QPJI01000008.1"/>
</dbReference>
<dbReference type="AlphaFoldDB" id="A0A368XID2"/>
<dbReference type="Proteomes" id="UP000253647">
    <property type="component" value="Unassembled WGS sequence"/>
</dbReference>
<keyword evidence="9" id="KW-0227">DNA damage</keyword>